<organism evidence="2 3">
    <name type="scientific">Alkalibaculum sporogenes</name>
    <dbReference type="NCBI Taxonomy" id="2655001"/>
    <lineage>
        <taxon>Bacteria</taxon>
        <taxon>Bacillati</taxon>
        <taxon>Bacillota</taxon>
        <taxon>Clostridia</taxon>
        <taxon>Eubacteriales</taxon>
        <taxon>Eubacteriaceae</taxon>
        <taxon>Alkalibaculum</taxon>
    </lineage>
</organism>
<dbReference type="EMBL" id="WHNX01000006">
    <property type="protein sequence ID" value="MPW25133.1"/>
    <property type="molecule type" value="Genomic_DNA"/>
</dbReference>
<protein>
    <submittedName>
        <fullName evidence="2">TIM barrel protein</fullName>
    </submittedName>
</protein>
<dbReference type="InterPro" id="IPR001719">
    <property type="entry name" value="AP_endonuc_2"/>
</dbReference>
<sequence length="287" mass="33370">MFCFGPSGRNEDFYNKYKGASEIPKWLNENGLDAYEYPFTKVLNISQKKAEEMGEEVKKNNIKLSLHGPYSISLSHPDEEIRSKSVQDIFKSMLYCQWMGADRVVFHPGSISDEGKDADLIRVRQSMELILDNYYKFNFKGIFLCPEVMGKANHLGTIDEIISLSKMAPEIIPTFDFAHIHARYRGLFKEDEDYRKVVDFIVNNLSKDKLNKLHIHFTRVEYGINGEKRHRSYHEKAYGPDFEPLAKLLVEYKLSGRVINESRGTMLEDAITLRSIYEKYKKLSIKK</sequence>
<dbReference type="AlphaFoldDB" id="A0A6A7K7P2"/>
<dbReference type="GO" id="GO:0008081">
    <property type="term" value="F:phosphoric diester hydrolase activity"/>
    <property type="evidence" value="ECO:0007669"/>
    <property type="project" value="TreeGrafter"/>
</dbReference>
<dbReference type="SMART" id="SM00518">
    <property type="entry name" value="AP2Ec"/>
    <property type="match status" value="1"/>
</dbReference>
<reference evidence="2 3" key="1">
    <citation type="submission" date="2019-10" db="EMBL/GenBank/DDBJ databases">
        <title>Alkalibaculum tamaniensis sp.nov., a new alkaliphilic acetogen, isolated on methoxylated aromatics from a mud volcano.</title>
        <authorList>
            <person name="Khomyakova M.A."/>
            <person name="Merkel A.Y."/>
            <person name="Bonch-Osmolovskaya E.A."/>
            <person name="Slobodkin A.I."/>
        </authorList>
    </citation>
    <scope>NUCLEOTIDE SEQUENCE [LARGE SCALE GENOMIC DNA]</scope>
    <source>
        <strain evidence="2 3">M08DMB</strain>
    </source>
</reference>
<dbReference type="GO" id="GO:0003906">
    <property type="term" value="F:DNA-(apurinic or apyrimidinic site) endonuclease activity"/>
    <property type="evidence" value="ECO:0007669"/>
    <property type="project" value="TreeGrafter"/>
</dbReference>
<proteinExistence type="predicted"/>
<dbReference type="InterPro" id="IPR013022">
    <property type="entry name" value="Xyl_isomerase-like_TIM-brl"/>
</dbReference>
<dbReference type="Pfam" id="PF01261">
    <property type="entry name" value="AP_endonuc_2"/>
    <property type="match status" value="1"/>
</dbReference>
<dbReference type="GO" id="GO:0008270">
    <property type="term" value="F:zinc ion binding"/>
    <property type="evidence" value="ECO:0007669"/>
    <property type="project" value="InterPro"/>
</dbReference>
<name>A0A6A7K7P2_9FIRM</name>
<dbReference type="SUPFAM" id="SSF51658">
    <property type="entry name" value="Xylose isomerase-like"/>
    <property type="match status" value="1"/>
</dbReference>
<dbReference type="Proteomes" id="UP000440004">
    <property type="component" value="Unassembled WGS sequence"/>
</dbReference>
<accession>A0A6A7K7P2</accession>
<dbReference type="PANTHER" id="PTHR21445">
    <property type="entry name" value="ENDONUCLEASE IV ENDODEOXYRIBONUCLEASE IV"/>
    <property type="match status" value="1"/>
</dbReference>
<dbReference type="GO" id="GO:0006284">
    <property type="term" value="P:base-excision repair"/>
    <property type="evidence" value="ECO:0007669"/>
    <property type="project" value="TreeGrafter"/>
</dbReference>
<evidence type="ECO:0000313" key="2">
    <source>
        <dbReference type="EMBL" id="MPW25133.1"/>
    </source>
</evidence>
<dbReference type="GO" id="GO:0003677">
    <property type="term" value="F:DNA binding"/>
    <property type="evidence" value="ECO:0007669"/>
    <property type="project" value="InterPro"/>
</dbReference>
<dbReference type="Gene3D" id="3.20.20.150">
    <property type="entry name" value="Divalent-metal-dependent TIM barrel enzymes"/>
    <property type="match status" value="1"/>
</dbReference>
<dbReference type="InterPro" id="IPR036237">
    <property type="entry name" value="Xyl_isomerase-like_sf"/>
</dbReference>
<gene>
    <name evidence="2" type="ORF">GC105_04935</name>
</gene>
<dbReference type="PANTHER" id="PTHR21445:SF0">
    <property type="entry name" value="APURINIC-APYRIMIDINIC ENDONUCLEASE"/>
    <property type="match status" value="1"/>
</dbReference>
<evidence type="ECO:0000259" key="1">
    <source>
        <dbReference type="Pfam" id="PF01261"/>
    </source>
</evidence>
<feature type="domain" description="Xylose isomerase-like TIM barrel" evidence="1">
    <location>
        <begin position="25"/>
        <end position="263"/>
    </location>
</feature>
<comment type="caution">
    <text evidence="2">The sequence shown here is derived from an EMBL/GenBank/DDBJ whole genome shotgun (WGS) entry which is preliminary data.</text>
</comment>
<dbReference type="RefSeq" id="WP_152802325.1">
    <property type="nucleotide sequence ID" value="NZ_WHNX01000006.1"/>
</dbReference>
<keyword evidence="3" id="KW-1185">Reference proteome</keyword>
<evidence type="ECO:0000313" key="3">
    <source>
        <dbReference type="Proteomes" id="UP000440004"/>
    </source>
</evidence>